<feature type="repeat" description="PPR" evidence="3">
    <location>
        <begin position="419"/>
        <end position="453"/>
    </location>
</feature>
<dbReference type="Pfam" id="PF12854">
    <property type="entry name" value="PPR_1"/>
    <property type="match status" value="1"/>
</dbReference>
<evidence type="ECO:0000313" key="6">
    <source>
        <dbReference type="Proteomes" id="UP000593564"/>
    </source>
</evidence>
<dbReference type="PROSITE" id="PS51375">
    <property type="entry name" value="PPR"/>
    <property type="match status" value="3"/>
</dbReference>
<dbReference type="Pfam" id="PF01535">
    <property type="entry name" value="PPR"/>
    <property type="match status" value="2"/>
</dbReference>
<sequence>MVDPMAVLPYHDPFDDIPSLENFLMFDENPNLGLAVVEPNSFNQTIIQSSNDIAEANDPLADPIIWGNYYPTTATASNSQAGPSEFYGETSRRQEIPQPPQNLEFGNPVQLPIWPVPPVPYSCTCCQVLREIIHTNGIHVTKLEIHGRLGLICHAILETQPYNGDWTTGNQYHMFDFCKKSIECVREFLIQYCEERKQGGYTMLQDPLLVFYEALCVGLNGEDDDLDIDDFLQPSAADLGGVHQMNQQPAGGPGRAEVRLPKSSLAMQVCIRANRIGLVWAFYDQIIEEDVVEPDVSTYTTMIKGFCKMGMVDDAKEVFDEMVCAPNLVTYDTIVNGLRKPNEAVKHLKEMVSLGIRLDVQAYGFVVNGYCKLGKPNESIALLSEMRMRVICSLCRAKGWVQEAEELVGGMLRDGHFIDATMYSCVVNGYCDSGDDEMAMRVFKEMIGKGFVINLTSFSNFVQELCIKGKLFEVEKLFEMS</sequence>
<reference evidence="6" key="1">
    <citation type="journal article" date="2020" name="Nat. Commun.">
        <title>Genome assembly of wild tea tree DASZ reveals pedigree and selection history of tea varieties.</title>
        <authorList>
            <person name="Zhang W."/>
            <person name="Zhang Y."/>
            <person name="Qiu H."/>
            <person name="Guo Y."/>
            <person name="Wan H."/>
            <person name="Zhang X."/>
            <person name="Scossa F."/>
            <person name="Alseekh S."/>
            <person name="Zhang Q."/>
            <person name="Wang P."/>
            <person name="Xu L."/>
            <person name="Schmidt M.H."/>
            <person name="Jia X."/>
            <person name="Li D."/>
            <person name="Zhu A."/>
            <person name="Guo F."/>
            <person name="Chen W."/>
            <person name="Ni D."/>
            <person name="Usadel B."/>
            <person name="Fernie A.R."/>
            <person name="Wen W."/>
        </authorList>
    </citation>
    <scope>NUCLEOTIDE SEQUENCE [LARGE SCALE GENOMIC DNA]</scope>
    <source>
        <strain evidence="6">cv. G240</strain>
    </source>
</reference>
<gene>
    <name evidence="5" type="ORF">HYC85_027506</name>
</gene>
<comment type="caution">
    <text evidence="5">The sequence shown here is derived from an EMBL/GenBank/DDBJ whole genome shotgun (WGS) entry which is preliminary data.</text>
</comment>
<evidence type="ECO:0000256" key="2">
    <source>
        <dbReference type="ARBA" id="ARBA00022737"/>
    </source>
</evidence>
<reference evidence="5 6" key="2">
    <citation type="submission" date="2020-07" db="EMBL/GenBank/DDBJ databases">
        <title>Genome assembly of wild tea tree DASZ reveals pedigree and selection history of tea varieties.</title>
        <authorList>
            <person name="Zhang W."/>
        </authorList>
    </citation>
    <scope>NUCLEOTIDE SEQUENCE [LARGE SCALE GENOMIC DNA]</scope>
    <source>
        <strain evidence="6">cv. G240</strain>
        <tissue evidence="5">Leaf</tissue>
    </source>
</reference>
<keyword evidence="2" id="KW-0677">Repeat</keyword>
<dbReference type="EMBL" id="JACBKZ010000013">
    <property type="protein sequence ID" value="KAF5936377.1"/>
    <property type="molecule type" value="Genomic_DNA"/>
</dbReference>
<evidence type="ECO:0000256" key="4">
    <source>
        <dbReference type="SAM" id="MobiDB-lite"/>
    </source>
</evidence>
<keyword evidence="6" id="KW-1185">Reference proteome</keyword>
<evidence type="ECO:0000313" key="5">
    <source>
        <dbReference type="EMBL" id="KAF5936377.1"/>
    </source>
</evidence>
<protein>
    <recommendedName>
        <fullName evidence="7">Pentatricopeptide repeat-containing protein</fullName>
    </recommendedName>
</protein>
<name>A0A7J7G6Y1_CAMSI</name>
<dbReference type="Proteomes" id="UP000593564">
    <property type="component" value="Unassembled WGS sequence"/>
</dbReference>
<dbReference type="AlphaFoldDB" id="A0A7J7G6Y1"/>
<accession>A0A7J7G6Y1</accession>
<evidence type="ECO:0008006" key="7">
    <source>
        <dbReference type="Google" id="ProtNLM"/>
    </source>
</evidence>
<evidence type="ECO:0000256" key="1">
    <source>
        <dbReference type="ARBA" id="ARBA00007626"/>
    </source>
</evidence>
<dbReference type="InterPro" id="IPR011990">
    <property type="entry name" value="TPR-like_helical_dom_sf"/>
</dbReference>
<dbReference type="Gene3D" id="1.25.40.10">
    <property type="entry name" value="Tetratricopeptide repeat domain"/>
    <property type="match status" value="2"/>
</dbReference>
<feature type="repeat" description="PPR" evidence="3">
    <location>
        <begin position="295"/>
        <end position="325"/>
    </location>
</feature>
<feature type="repeat" description="PPR" evidence="3">
    <location>
        <begin position="359"/>
        <end position="393"/>
    </location>
</feature>
<feature type="region of interest" description="Disordered" evidence="4">
    <location>
        <begin position="76"/>
        <end position="102"/>
    </location>
</feature>
<comment type="similarity">
    <text evidence="1">Belongs to the PPR family. P subfamily.</text>
</comment>
<dbReference type="NCBIfam" id="TIGR00756">
    <property type="entry name" value="PPR"/>
    <property type="match status" value="3"/>
</dbReference>
<proteinExistence type="inferred from homology"/>
<dbReference type="InterPro" id="IPR002885">
    <property type="entry name" value="PPR_rpt"/>
</dbReference>
<organism evidence="5 6">
    <name type="scientific">Camellia sinensis</name>
    <name type="common">Tea plant</name>
    <name type="synonym">Thea sinensis</name>
    <dbReference type="NCBI Taxonomy" id="4442"/>
    <lineage>
        <taxon>Eukaryota</taxon>
        <taxon>Viridiplantae</taxon>
        <taxon>Streptophyta</taxon>
        <taxon>Embryophyta</taxon>
        <taxon>Tracheophyta</taxon>
        <taxon>Spermatophyta</taxon>
        <taxon>Magnoliopsida</taxon>
        <taxon>eudicotyledons</taxon>
        <taxon>Gunneridae</taxon>
        <taxon>Pentapetalae</taxon>
        <taxon>asterids</taxon>
        <taxon>Ericales</taxon>
        <taxon>Theaceae</taxon>
        <taxon>Camellia</taxon>
    </lineage>
</organism>
<dbReference type="PANTHER" id="PTHR47941">
    <property type="entry name" value="PENTATRICOPEPTIDE REPEAT-CONTAINING PROTEIN 3, MITOCHONDRIAL"/>
    <property type="match status" value="1"/>
</dbReference>
<evidence type="ECO:0000256" key="3">
    <source>
        <dbReference type="PROSITE-ProRule" id="PRU00708"/>
    </source>
</evidence>